<dbReference type="AlphaFoldDB" id="A0A917PGH7"/>
<keyword evidence="2" id="KW-1185">Reference proteome</keyword>
<accession>A0A917PGH7</accession>
<comment type="caution">
    <text evidence="1">The sequence shown here is derived from an EMBL/GenBank/DDBJ whole genome shotgun (WGS) entry which is preliminary data.</text>
</comment>
<dbReference type="EMBL" id="BMMD01000006">
    <property type="protein sequence ID" value="GGJ77132.1"/>
    <property type="molecule type" value="Genomic_DNA"/>
</dbReference>
<proteinExistence type="predicted"/>
<sequence length="243" mass="25725">MTMTAPHAAPSPRPARVEELQARIRGMQATRLDSKAVPTHPALAEVLPGGTLREGTVVQVEGSTTLLMALLAGPSASGRWVAVAGMPEFGVEAAARFGIALDRLVLVPDPGRQWLTVVAALADVIPVVAVRPGGRVSPAESSRLQARLRQRGTTLLVAGDWPGSDARLGVEASEWRGLERGHGHLAEREVVVSVAGRGEFVRRTRSRLRLPGRHLEFAPAALGPAPGLADPIPLDDFERRATG</sequence>
<gene>
    <name evidence="1" type="ORF">GCM10011372_14230</name>
</gene>
<name>A0A917PGH7_9MICO</name>
<evidence type="ECO:0000313" key="1">
    <source>
        <dbReference type="EMBL" id="GGJ77132.1"/>
    </source>
</evidence>
<organism evidence="1 2">
    <name type="scientific">Agromyces bauzanensis</name>
    <dbReference type="NCBI Taxonomy" id="1308924"/>
    <lineage>
        <taxon>Bacteria</taxon>
        <taxon>Bacillati</taxon>
        <taxon>Actinomycetota</taxon>
        <taxon>Actinomycetes</taxon>
        <taxon>Micrococcales</taxon>
        <taxon>Microbacteriaceae</taxon>
        <taxon>Agromyces</taxon>
    </lineage>
</organism>
<reference evidence="1" key="2">
    <citation type="submission" date="2020-09" db="EMBL/GenBank/DDBJ databases">
        <authorList>
            <person name="Sun Q."/>
            <person name="Zhou Y."/>
        </authorList>
    </citation>
    <scope>NUCLEOTIDE SEQUENCE</scope>
    <source>
        <strain evidence="1">CGMCC 1.8984</strain>
    </source>
</reference>
<evidence type="ECO:0000313" key="2">
    <source>
        <dbReference type="Proteomes" id="UP000636956"/>
    </source>
</evidence>
<dbReference type="Proteomes" id="UP000636956">
    <property type="component" value="Unassembled WGS sequence"/>
</dbReference>
<reference evidence="1" key="1">
    <citation type="journal article" date="2014" name="Int. J. Syst. Evol. Microbiol.">
        <title>Complete genome sequence of Corynebacterium casei LMG S-19264T (=DSM 44701T), isolated from a smear-ripened cheese.</title>
        <authorList>
            <consortium name="US DOE Joint Genome Institute (JGI-PGF)"/>
            <person name="Walter F."/>
            <person name="Albersmeier A."/>
            <person name="Kalinowski J."/>
            <person name="Ruckert C."/>
        </authorList>
    </citation>
    <scope>NUCLEOTIDE SEQUENCE</scope>
    <source>
        <strain evidence="1">CGMCC 1.8984</strain>
    </source>
</reference>
<protein>
    <submittedName>
        <fullName evidence="1">Uncharacterized protein</fullName>
    </submittedName>
</protein>